<dbReference type="EMBL" id="SWFS01000245">
    <property type="protein sequence ID" value="KAA8912949.1"/>
    <property type="molecule type" value="Genomic_DNA"/>
</dbReference>
<dbReference type="SUPFAM" id="SSF52949">
    <property type="entry name" value="Macro domain-like"/>
    <property type="match status" value="1"/>
</dbReference>
<evidence type="ECO:0000259" key="1">
    <source>
        <dbReference type="SMART" id="SM00506"/>
    </source>
</evidence>
<evidence type="ECO:0000313" key="3">
    <source>
        <dbReference type="Proteomes" id="UP000761534"/>
    </source>
</evidence>
<reference evidence="2" key="1">
    <citation type="journal article" date="2019" name="G3 (Bethesda)">
        <title>Genome Assemblies of Two Rare Opportunistic Yeast Pathogens: Diutina rugosa (syn. Candida rugosa) and Trichomonascus ciferrii (syn. Candida ciferrii).</title>
        <authorList>
            <person name="Mixao V."/>
            <person name="Saus E."/>
            <person name="Hansen A.P."/>
            <person name="Lass-Florl C."/>
            <person name="Gabaldon T."/>
        </authorList>
    </citation>
    <scope>NUCLEOTIDE SEQUENCE</scope>
    <source>
        <strain evidence="2">CBS 4856</strain>
    </source>
</reference>
<organism evidence="2 3">
    <name type="scientific">Trichomonascus ciferrii</name>
    <dbReference type="NCBI Taxonomy" id="44093"/>
    <lineage>
        <taxon>Eukaryota</taxon>
        <taxon>Fungi</taxon>
        <taxon>Dikarya</taxon>
        <taxon>Ascomycota</taxon>
        <taxon>Saccharomycotina</taxon>
        <taxon>Dipodascomycetes</taxon>
        <taxon>Dipodascales</taxon>
        <taxon>Trichomonascaceae</taxon>
        <taxon>Trichomonascus</taxon>
        <taxon>Trichomonascus ciferrii complex</taxon>
    </lineage>
</organism>
<name>A0A642VAE1_9ASCO</name>
<dbReference type="InterPro" id="IPR043472">
    <property type="entry name" value="Macro_dom-like"/>
</dbReference>
<dbReference type="SMART" id="SM00506">
    <property type="entry name" value="A1pp"/>
    <property type="match status" value="1"/>
</dbReference>
<protein>
    <recommendedName>
        <fullName evidence="1">Macro domain-containing protein</fullName>
    </recommendedName>
</protein>
<dbReference type="AlphaFoldDB" id="A0A642VAE1"/>
<evidence type="ECO:0000313" key="2">
    <source>
        <dbReference type="EMBL" id="KAA8912949.1"/>
    </source>
</evidence>
<sequence length="266" mass="29172">MASEATHTEENKAPAEEVKPDASSAFLGDITGNNVIVKLHSGLEYHGMWKEKEYRREANNCFFKKTKECIEGYRGTVELSVSEPVADLTDAVVQNNIDAIVSPGNSFGFLNGGFDKVIADFYGKLSQKSPEQVSKDFQRELFEQVGGYNPPGSAIVVDMNNVLNVSSRRLPKLIHLSTMSMPEKIGTRDPVVFNCLWNLVTCVKKDDDISTVLLTGLGTGTGCVSLTAFLTQLLKVGSMHGAIQDISWEDAKEYNKSIKDAIQGRT</sequence>
<dbReference type="Proteomes" id="UP000761534">
    <property type="component" value="Unassembled WGS sequence"/>
</dbReference>
<dbReference type="Gene3D" id="3.40.220.10">
    <property type="entry name" value="Leucine Aminopeptidase, subunit E, domain 1"/>
    <property type="match status" value="1"/>
</dbReference>
<dbReference type="VEuPathDB" id="FungiDB:TRICI_003331"/>
<keyword evidence="3" id="KW-1185">Reference proteome</keyword>
<proteinExistence type="predicted"/>
<comment type="caution">
    <text evidence="2">The sequence shown here is derived from an EMBL/GenBank/DDBJ whole genome shotgun (WGS) entry which is preliminary data.</text>
</comment>
<dbReference type="InterPro" id="IPR028071">
    <property type="entry name" value="Macro-like_dom"/>
</dbReference>
<dbReference type="Pfam" id="PF14519">
    <property type="entry name" value="Macro_2"/>
    <property type="match status" value="1"/>
</dbReference>
<dbReference type="OrthoDB" id="268799at2759"/>
<gene>
    <name evidence="2" type="ORF">TRICI_003331</name>
</gene>
<accession>A0A642VAE1</accession>
<feature type="domain" description="Macro" evidence="1">
    <location>
        <begin position="80"/>
        <end position="233"/>
    </location>
</feature>
<dbReference type="InterPro" id="IPR002589">
    <property type="entry name" value="Macro_dom"/>
</dbReference>